<dbReference type="PANTHER" id="PTHR11842:SF10">
    <property type="entry name" value="MITOTIC SPINDLE ASSEMBLY CHECKPOINT PROTEIN MAD2B"/>
    <property type="match status" value="1"/>
</dbReference>
<dbReference type="Pfam" id="PF02301">
    <property type="entry name" value="HORMA"/>
    <property type="match status" value="1"/>
</dbReference>
<feature type="region of interest" description="Disordered" evidence="2">
    <location>
        <begin position="128"/>
        <end position="163"/>
    </location>
</feature>
<protein>
    <submittedName>
        <fullName evidence="4">DNA polymerase zeta processivity subunit</fullName>
    </submittedName>
</protein>
<dbReference type="Gene3D" id="3.30.900.10">
    <property type="entry name" value="HORMA domain"/>
    <property type="match status" value="1"/>
</dbReference>
<keyword evidence="5" id="KW-1185">Reference proteome</keyword>
<dbReference type="GO" id="GO:0016035">
    <property type="term" value="C:zeta DNA polymerase complex"/>
    <property type="evidence" value="ECO:0007669"/>
    <property type="project" value="TreeGrafter"/>
</dbReference>
<accession>A0AAD5WY86</accession>
<dbReference type="Proteomes" id="UP001201980">
    <property type="component" value="Unassembled WGS sequence"/>
</dbReference>
<gene>
    <name evidence="4" type="ORF">MKZ38_003174</name>
</gene>
<evidence type="ECO:0000259" key="3">
    <source>
        <dbReference type="PROSITE" id="PS50815"/>
    </source>
</evidence>
<dbReference type="AlphaFoldDB" id="A0AAD5WY86"/>
<comment type="caution">
    <text evidence="4">The sequence shown here is derived from an EMBL/GenBank/DDBJ whole genome shotgun (WGS) entry which is preliminary data.</text>
</comment>
<dbReference type="InterPro" id="IPR045091">
    <property type="entry name" value="Mad2-like"/>
</dbReference>
<evidence type="ECO:0000313" key="5">
    <source>
        <dbReference type="Proteomes" id="UP001201980"/>
    </source>
</evidence>
<dbReference type="InterPro" id="IPR036570">
    <property type="entry name" value="HORMA_dom_sf"/>
</dbReference>
<dbReference type="SUPFAM" id="SSF56019">
    <property type="entry name" value="The spindle assembly checkpoint protein mad2"/>
    <property type="match status" value="1"/>
</dbReference>
<reference evidence="4" key="1">
    <citation type="submission" date="2022-07" db="EMBL/GenBank/DDBJ databases">
        <title>Draft genome sequence of Zalerion maritima ATCC 34329, a (micro)plastics degrading marine fungus.</title>
        <authorList>
            <person name="Paco A."/>
            <person name="Goncalves M.F.M."/>
            <person name="Rocha-Santos T.A.P."/>
            <person name="Alves A."/>
        </authorList>
    </citation>
    <scope>NUCLEOTIDE SEQUENCE</scope>
    <source>
        <strain evidence="4">ATCC 34329</strain>
    </source>
</reference>
<dbReference type="PANTHER" id="PTHR11842">
    <property type="entry name" value="MITOTIC SPINDLE ASSEMBLY CHECKPOINT PROTEIN MAD2"/>
    <property type="match status" value="1"/>
</dbReference>
<proteinExistence type="inferred from homology"/>
<dbReference type="EMBL" id="JAKWBI020000001">
    <property type="protein sequence ID" value="KAJ2907318.1"/>
    <property type="molecule type" value="Genomic_DNA"/>
</dbReference>
<sequence>MAPPGSSRSVSLKSAITLLEHIQSFFLVSIHSLLHARALYPPTTFLTTRAFNLAVHQSRHPRVCSWVKDTVSSVCSQLATGTVHKAVFAIISQPSEEKGVRDTKVIERWVFDFSAFPVLPEDSWKETGNASTEFEEGEATAEIRHEEEAEEGRGIDEGDPKDDINWVDVAESLRGGLKRLQVAAETMDPIPEGCTFTVALELKEESPAPIGHPQPWIPTDPKHTPTLKNTIESGLQMKPIRSVGAGPLFFEIYMEEDRSSLAETE</sequence>
<feature type="compositionally biased region" description="Basic and acidic residues" evidence="2">
    <location>
        <begin position="141"/>
        <end position="163"/>
    </location>
</feature>
<evidence type="ECO:0000256" key="1">
    <source>
        <dbReference type="ARBA" id="ARBA00010348"/>
    </source>
</evidence>
<dbReference type="InterPro" id="IPR003511">
    <property type="entry name" value="HORMA_dom"/>
</dbReference>
<organism evidence="4 5">
    <name type="scientific">Zalerion maritima</name>
    <dbReference type="NCBI Taxonomy" id="339359"/>
    <lineage>
        <taxon>Eukaryota</taxon>
        <taxon>Fungi</taxon>
        <taxon>Dikarya</taxon>
        <taxon>Ascomycota</taxon>
        <taxon>Pezizomycotina</taxon>
        <taxon>Sordariomycetes</taxon>
        <taxon>Lulworthiomycetidae</taxon>
        <taxon>Lulworthiales</taxon>
        <taxon>Lulworthiaceae</taxon>
        <taxon>Zalerion</taxon>
    </lineage>
</organism>
<dbReference type="PROSITE" id="PS50815">
    <property type="entry name" value="HORMA"/>
    <property type="match status" value="1"/>
</dbReference>
<evidence type="ECO:0000313" key="4">
    <source>
        <dbReference type="EMBL" id="KAJ2907318.1"/>
    </source>
</evidence>
<comment type="similarity">
    <text evidence="1">Belongs to the MAD2 family.</text>
</comment>
<feature type="domain" description="HORMA" evidence="3">
    <location>
        <begin position="16"/>
        <end position="254"/>
    </location>
</feature>
<evidence type="ECO:0000256" key="2">
    <source>
        <dbReference type="SAM" id="MobiDB-lite"/>
    </source>
</evidence>
<name>A0AAD5WY86_9PEZI</name>